<evidence type="ECO:0000313" key="5">
    <source>
        <dbReference type="Proteomes" id="UP000177103"/>
    </source>
</evidence>
<keyword evidence="1" id="KW-0472">Membrane</keyword>
<accession>A0A1G1WA36</accession>
<dbReference type="CDD" id="cd00063">
    <property type="entry name" value="FN3"/>
    <property type="match status" value="1"/>
</dbReference>
<keyword evidence="1" id="KW-0812">Transmembrane</keyword>
<keyword evidence="2" id="KW-0732">Signal</keyword>
<feature type="chain" id="PRO_5009581172" description="Cohesin domain-containing protein" evidence="2">
    <location>
        <begin position="28"/>
        <end position="390"/>
    </location>
</feature>
<dbReference type="GO" id="GO:0030246">
    <property type="term" value="F:carbohydrate binding"/>
    <property type="evidence" value="ECO:0007669"/>
    <property type="project" value="InterPro"/>
</dbReference>
<dbReference type="Proteomes" id="UP000177103">
    <property type="component" value="Unassembled WGS sequence"/>
</dbReference>
<dbReference type="Pfam" id="PF00963">
    <property type="entry name" value="Cohesin"/>
    <property type="match status" value="1"/>
</dbReference>
<dbReference type="GO" id="GO:0000272">
    <property type="term" value="P:polysaccharide catabolic process"/>
    <property type="evidence" value="ECO:0007669"/>
    <property type="project" value="InterPro"/>
</dbReference>
<gene>
    <name evidence="4" type="ORF">A2Y57_01345</name>
</gene>
<dbReference type="Gene3D" id="2.60.40.680">
    <property type="match status" value="1"/>
</dbReference>
<dbReference type="SUPFAM" id="SSF49384">
    <property type="entry name" value="Carbohydrate-binding domain"/>
    <property type="match status" value="1"/>
</dbReference>
<feature type="transmembrane region" description="Helical" evidence="1">
    <location>
        <begin position="353"/>
        <end position="374"/>
    </location>
</feature>
<evidence type="ECO:0000256" key="1">
    <source>
        <dbReference type="SAM" id="Phobius"/>
    </source>
</evidence>
<keyword evidence="1" id="KW-1133">Transmembrane helix</keyword>
<dbReference type="InterPro" id="IPR002102">
    <property type="entry name" value="Cohesin_dom"/>
</dbReference>
<organism evidence="4 5">
    <name type="scientific">Candidatus Woykebacteria bacterium RBG_13_40_7b</name>
    <dbReference type="NCBI Taxonomy" id="1802594"/>
    <lineage>
        <taxon>Bacteria</taxon>
        <taxon>Candidatus Woykeibacteriota</taxon>
    </lineage>
</organism>
<comment type="caution">
    <text evidence="4">The sequence shown here is derived from an EMBL/GenBank/DDBJ whole genome shotgun (WGS) entry which is preliminary data.</text>
</comment>
<dbReference type="InterPro" id="IPR013783">
    <property type="entry name" value="Ig-like_fold"/>
</dbReference>
<dbReference type="InterPro" id="IPR008965">
    <property type="entry name" value="CBM2/CBM3_carb-bd_dom_sf"/>
</dbReference>
<sequence length="390" mass="41479">MKRTAQILLSLSLALGGLLFNTNQAFAAASLSFSPASGSFAKDSTLTVSVIANTGGENVNSIQAYFSYPADKLQFLSIGTEGSPLSMFWEKLEAGGVVKIAGSLPTPGFSGSKSIATVTFKVKVDSGSGALSFTNDSVVLRDSDSANILSGKSGGSFTFKKAAVAPTAPPPDETPPKISGVRVTKIATASAIIVWKTDEPSTSVVEYGLNTNYGAAATSTDLATEHNIKLTSTILVPATTFHFRVLSKDAAGNQAVGDDKNFTTKGLVVKIKVIDQRNKLFEGVKVKLYSSPQETTTDKEGIALFTTVTPGVHSLVLEYQGKSYSHEIDVKEIATTQSFEFTLQRGFVIFANWQLILGGVLGLIALALLGFLVWKRKLFRRAPTVFLNKK</sequence>
<feature type="signal peptide" evidence="2">
    <location>
        <begin position="1"/>
        <end position="27"/>
    </location>
</feature>
<dbReference type="InterPro" id="IPR003961">
    <property type="entry name" value="FN3_dom"/>
</dbReference>
<dbReference type="AlphaFoldDB" id="A0A1G1WA36"/>
<dbReference type="CDD" id="cd08547">
    <property type="entry name" value="Type_II_cohesin"/>
    <property type="match status" value="1"/>
</dbReference>
<evidence type="ECO:0000313" key="4">
    <source>
        <dbReference type="EMBL" id="OGY24525.1"/>
    </source>
</evidence>
<dbReference type="EMBL" id="MHCQ01000023">
    <property type="protein sequence ID" value="OGY24525.1"/>
    <property type="molecule type" value="Genomic_DNA"/>
</dbReference>
<dbReference type="SUPFAM" id="SSF49478">
    <property type="entry name" value="Cna protein B-type domain"/>
    <property type="match status" value="1"/>
</dbReference>
<feature type="domain" description="Cohesin" evidence="3">
    <location>
        <begin position="41"/>
        <end position="148"/>
    </location>
</feature>
<reference evidence="4 5" key="1">
    <citation type="journal article" date="2016" name="Nat. Commun.">
        <title>Thousands of microbial genomes shed light on interconnected biogeochemical processes in an aquifer system.</title>
        <authorList>
            <person name="Anantharaman K."/>
            <person name="Brown C.T."/>
            <person name="Hug L.A."/>
            <person name="Sharon I."/>
            <person name="Castelle C.J."/>
            <person name="Probst A.J."/>
            <person name="Thomas B.C."/>
            <person name="Singh A."/>
            <person name="Wilkins M.J."/>
            <person name="Karaoz U."/>
            <person name="Brodie E.L."/>
            <person name="Williams K.H."/>
            <person name="Hubbard S.S."/>
            <person name="Banfield J.F."/>
        </authorList>
    </citation>
    <scope>NUCLEOTIDE SEQUENCE [LARGE SCALE GENOMIC DNA]</scope>
</reference>
<name>A0A1G1WA36_9BACT</name>
<evidence type="ECO:0000256" key="2">
    <source>
        <dbReference type="SAM" id="SignalP"/>
    </source>
</evidence>
<protein>
    <recommendedName>
        <fullName evidence="3">Cohesin domain-containing protein</fullName>
    </recommendedName>
</protein>
<dbReference type="Gene3D" id="2.60.40.10">
    <property type="entry name" value="Immunoglobulins"/>
    <property type="match status" value="1"/>
</dbReference>
<evidence type="ECO:0000259" key="3">
    <source>
        <dbReference type="Pfam" id="PF00963"/>
    </source>
</evidence>
<proteinExistence type="predicted"/>